<evidence type="ECO:0000256" key="1">
    <source>
        <dbReference type="SAM" id="MobiDB-lite"/>
    </source>
</evidence>
<evidence type="ECO:0000313" key="2">
    <source>
        <dbReference type="EMBL" id="JAR86618.1"/>
    </source>
</evidence>
<dbReference type="EMBL" id="GEIB01001737">
    <property type="protein sequence ID" value="JAR86618.1"/>
    <property type="molecule type" value="Transcribed_RNA"/>
</dbReference>
<feature type="non-terminal residue" evidence="2">
    <location>
        <position position="1"/>
    </location>
</feature>
<feature type="compositionally biased region" description="Polar residues" evidence="1">
    <location>
        <begin position="1"/>
        <end position="14"/>
    </location>
</feature>
<feature type="region of interest" description="Disordered" evidence="1">
    <location>
        <begin position="1"/>
        <end position="20"/>
    </location>
</feature>
<dbReference type="AlphaFoldDB" id="A0A147B776"/>
<sequence>TVIQLQNSVPTGRPSTELDRADAEPDRIFPDFRDPANTADDALKLRHVARSAERALNLRLSSVDGHVGLGAERKRIVLVVVQLVHVGRRLVARLQDLPRLARHVRPRPQLEEPSRQRSRCLVVLQLEEEVQRCPQREDLVHGLQLAVGEVHCHLAGPLLLLQGVPRLTLALRLQRESEHVLPAHLQELLRFRDFLPRVHGQQEHGEEQETELFHGFGK</sequence>
<protein>
    <submittedName>
        <fullName evidence="2">Coatomer subunit alpha</fullName>
    </submittedName>
</protein>
<proteinExistence type="predicted"/>
<reference evidence="2" key="1">
    <citation type="submission" date="2016-03" db="EMBL/GenBank/DDBJ databases">
        <title>Gut transcriptome analysis on engorged females of Ornithodoros mimon (Acari: Argasidae) and phylogenetic inferences of soft ticks.</title>
        <authorList>
            <person name="Landulfo G.A."/>
            <person name="Giovanni D."/>
            <person name="Carvalho E."/>
            <person name="Junqueira-de-Azevedo I."/>
            <person name="Patane J."/>
            <person name="Mendoca R."/>
            <person name="Barros-Battesti D."/>
        </authorList>
    </citation>
    <scope>NUCLEOTIDE SEQUENCE</scope>
    <source>
        <strain evidence="2">Females</strain>
        <tissue evidence="2">Gut</tissue>
    </source>
</reference>
<accession>A0A147B776</accession>
<organism evidence="2">
    <name type="scientific">Alectorobius mimon</name>
    <dbReference type="NCBI Taxonomy" id="360319"/>
    <lineage>
        <taxon>Eukaryota</taxon>
        <taxon>Metazoa</taxon>
        <taxon>Ecdysozoa</taxon>
        <taxon>Arthropoda</taxon>
        <taxon>Chelicerata</taxon>
        <taxon>Arachnida</taxon>
        <taxon>Acari</taxon>
        <taxon>Parasitiformes</taxon>
        <taxon>Ixodida</taxon>
        <taxon>Ixodoidea</taxon>
        <taxon>Argasidae</taxon>
        <taxon>Ornithodorinae</taxon>
        <taxon>Alectorobius</taxon>
    </lineage>
</organism>
<feature type="non-terminal residue" evidence="2">
    <location>
        <position position="218"/>
    </location>
</feature>
<name>A0A147B776_9ACAR</name>